<dbReference type="GO" id="GO:0008270">
    <property type="term" value="F:zinc ion binding"/>
    <property type="evidence" value="ECO:0007669"/>
    <property type="project" value="UniProtKB-KW"/>
</dbReference>
<gene>
    <name evidence="6" type="ORF">LCOR_10213.1</name>
</gene>
<comment type="caution">
    <text evidence="6">The sequence shown here is derived from an EMBL/GenBank/DDBJ whole genome shotgun (WGS) entry which is preliminary data.</text>
</comment>
<name>A0A068SC29_9FUNG</name>
<keyword evidence="2" id="KW-0479">Metal-binding</keyword>
<evidence type="ECO:0000313" key="7">
    <source>
        <dbReference type="Proteomes" id="UP000027586"/>
    </source>
</evidence>
<comment type="subcellular location">
    <subcellularLocation>
        <location evidence="1">Nucleus</location>
    </subcellularLocation>
</comment>
<dbReference type="VEuPathDB" id="FungiDB:LCOR_10213.1"/>
<evidence type="ECO:0000256" key="2">
    <source>
        <dbReference type="ARBA" id="ARBA00022723"/>
    </source>
</evidence>
<dbReference type="EMBL" id="CBTN010000069">
    <property type="protein sequence ID" value="CDH59397.1"/>
    <property type="molecule type" value="Genomic_DNA"/>
</dbReference>
<accession>A0A068SC29</accession>
<dbReference type="PANTHER" id="PTHR46481:SF10">
    <property type="entry name" value="ZINC FINGER BED DOMAIN-CONTAINING PROTEIN 39"/>
    <property type="match status" value="1"/>
</dbReference>
<evidence type="ECO:0000256" key="3">
    <source>
        <dbReference type="ARBA" id="ARBA00022771"/>
    </source>
</evidence>
<keyword evidence="7" id="KW-1185">Reference proteome</keyword>
<evidence type="ECO:0000256" key="4">
    <source>
        <dbReference type="ARBA" id="ARBA00022833"/>
    </source>
</evidence>
<dbReference type="PANTHER" id="PTHR46481">
    <property type="entry name" value="ZINC FINGER BED DOMAIN-CONTAINING PROTEIN 4"/>
    <property type="match status" value="1"/>
</dbReference>
<evidence type="ECO:0000313" key="6">
    <source>
        <dbReference type="EMBL" id="CDH59397.1"/>
    </source>
</evidence>
<dbReference type="AlphaFoldDB" id="A0A068SC29"/>
<organism evidence="6 7">
    <name type="scientific">Lichtheimia corymbifera JMRC:FSU:9682</name>
    <dbReference type="NCBI Taxonomy" id="1263082"/>
    <lineage>
        <taxon>Eukaryota</taxon>
        <taxon>Fungi</taxon>
        <taxon>Fungi incertae sedis</taxon>
        <taxon>Mucoromycota</taxon>
        <taxon>Mucoromycotina</taxon>
        <taxon>Mucoromycetes</taxon>
        <taxon>Mucorales</taxon>
        <taxon>Lichtheimiaceae</taxon>
        <taxon>Lichtheimia</taxon>
    </lineage>
</organism>
<dbReference type="InterPro" id="IPR052035">
    <property type="entry name" value="ZnF_BED_domain_contain"/>
</dbReference>
<keyword evidence="5" id="KW-0539">Nucleus</keyword>
<keyword evidence="4" id="KW-0862">Zinc</keyword>
<dbReference type="GO" id="GO:0005634">
    <property type="term" value="C:nucleus"/>
    <property type="evidence" value="ECO:0007669"/>
    <property type="project" value="UniProtKB-SubCell"/>
</dbReference>
<protein>
    <submittedName>
        <fullName evidence="6">Uncharacterized protein</fullName>
    </submittedName>
</protein>
<evidence type="ECO:0000256" key="5">
    <source>
        <dbReference type="ARBA" id="ARBA00023242"/>
    </source>
</evidence>
<dbReference type="Proteomes" id="UP000027586">
    <property type="component" value="Unassembled WGS sequence"/>
</dbReference>
<keyword evidence="3" id="KW-0863">Zinc-finger</keyword>
<evidence type="ECO:0000256" key="1">
    <source>
        <dbReference type="ARBA" id="ARBA00004123"/>
    </source>
</evidence>
<reference evidence="6" key="1">
    <citation type="submission" date="2013-08" db="EMBL/GenBank/DDBJ databases">
        <title>Gene expansion shapes genome architecture in the human pathogen Lichtheimia corymbifera: an evolutionary genomics analysis in the ancient terrestrial Mucorales (Mucoromycotina).</title>
        <authorList>
            <person name="Schwartze V.U."/>
            <person name="Winter S."/>
            <person name="Shelest E."/>
            <person name="Marcet-Houben M."/>
            <person name="Horn F."/>
            <person name="Wehner S."/>
            <person name="Hoffmann K."/>
            <person name="Riege K."/>
            <person name="Sammeth M."/>
            <person name="Nowrousian M."/>
            <person name="Valiante V."/>
            <person name="Linde J."/>
            <person name="Jacobsen I.D."/>
            <person name="Marz M."/>
            <person name="Brakhage A.A."/>
            <person name="Gabaldon T."/>
            <person name="Bocker S."/>
            <person name="Voigt K."/>
        </authorList>
    </citation>
    <scope>NUCLEOTIDE SEQUENCE [LARGE SCALE GENOMIC DNA]</scope>
    <source>
        <strain evidence="6">FSU 9682</strain>
    </source>
</reference>
<dbReference type="OrthoDB" id="2288540at2759"/>
<sequence length="132" mass="15196">MAFKNKYIGKHARTFNAEDFQRVFVKFLVTSKLPFTTCKNAALQELLELTRVAPTSSDVKLPSTSTCTRKIEAKYEKARDQLKVLLQKVPAVSCTLDGWTSPFNQAFLAVTVHWIDQHTWELKELLSKIHRR</sequence>
<proteinExistence type="predicted"/>